<feature type="binding site" evidence="7">
    <location>
        <position position="25"/>
    </location>
    <ligand>
        <name>3-phosphoshikimate</name>
        <dbReference type="ChEBI" id="CHEBI:145989"/>
    </ligand>
</feature>
<dbReference type="Gene3D" id="3.65.10.10">
    <property type="entry name" value="Enolpyruvate transferase domain"/>
    <property type="match status" value="2"/>
</dbReference>
<feature type="binding site" evidence="7">
    <location>
        <position position="340"/>
    </location>
    <ligand>
        <name>3-phosphoshikimate</name>
        <dbReference type="ChEBI" id="CHEBI:145989"/>
    </ligand>
</feature>
<evidence type="ECO:0000256" key="6">
    <source>
        <dbReference type="ARBA" id="ARBA00044633"/>
    </source>
</evidence>
<keyword evidence="4 7" id="KW-0808">Transferase</keyword>
<feature type="binding site" evidence="7">
    <location>
        <position position="172"/>
    </location>
    <ligand>
        <name>3-phosphoshikimate</name>
        <dbReference type="ChEBI" id="CHEBI:145989"/>
    </ligand>
</feature>
<dbReference type="NCBIfam" id="TIGR01356">
    <property type="entry name" value="aroA"/>
    <property type="match status" value="1"/>
</dbReference>
<comment type="subunit">
    <text evidence="7">Monomer.</text>
</comment>
<comment type="caution">
    <text evidence="9">The sequence shown here is derived from an EMBL/GenBank/DDBJ whole genome shotgun (WGS) entry which is preliminary data.</text>
</comment>
<keyword evidence="3 7" id="KW-0028">Amino-acid biosynthesis</keyword>
<dbReference type="PROSITE" id="PS00104">
    <property type="entry name" value="EPSP_SYNTHASE_1"/>
    <property type="match status" value="1"/>
</dbReference>
<keyword evidence="7" id="KW-0963">Cytoplasm</keyword>
<feature type="binding site" evidence="7">
    <location>
        <position position="29"/>
    </location>
    <ligand>
        <name>3-phosphoshikimate</name>
        <dbReference type="ChEBI" id="CHEBI:145989"/>
    </ligand>
</feature>
<feature type="binding site" evidence="7">
    <location>
        <position position="98"/>
    </location>
    <ligand>
        <name>phosphoenolpyruvate</name>
        <dbReference type="ChEBI" id="CHEBI:58702"/>
    </ligand>
</feature>
<feature type="binding site" evidence="7">
    <location>
        <position position="173"/>
    </location>
    <ligand>
        <name>3-phosphoshikimate</name>
        <dbReference type="ChEBI" id="CHEBI:145989"/>
    </ligand>
</feature>
<dbReference type="FunFam" id="3.65.10.10:FF:000004">
    <property type="entry name" value="3-phosphoshikimate 1-carboxyvinyltransferase"/>
    <property type="match status" value="1"/>
</dbReference>
<sequence length="435" mass="46604">MKHNALTLSGPRVTEGCIRLPGSKSISNRALLLAALAEGTTRIDNLLVSDDTHWMLSALKQLGVSVQQVGQQYHVQGRAGFFAASQLAQVSLFLGNAGTAMRPLCAALAASSGSFELTGEPRMKERPIGPLVDALRELGADIRYLEEEGFPPLEINGSTLLSGQVSIDGSLSSQYISALLMILPLLEGQENTRLELTGDLVSLPYIDITLAMMREFGAQVEQLDERTFLIPPGQRYVSPGDYLVESDASSASYFLAAGAIAGQIRVEGVGSASLQGDKAFADVLARMGAEVTIEPHAIEVQAGPLQGGDFDLNAIPDAAMTIATLALFAQGTTCIRNIGNWRIKETDRLHAMATELRKVGAGVEEGEDWICITPPSSLQAATSIQHATIETYNDHRMAMCFALLAFDAAGVTILDPQCCEKTYPAFFHDFNQLTS</sequence>
<feature type="binding site" evidence="7">
    <location>
        <position position="24"/>
    </location>
    <ligand>
        <name>phosphoenolpyruvate</name>
        <dbReference type="ChEBI" id="CHEBI:58702"/>
    </ligand>
</feature>
<dbReference type="OrthoDB" id="9809920at2"/>
<name>A0A432XAR6_9GAMM</name>
<feature type="binding site" evidence="7">
    <location>
        <position position="344"/>
    </location>
    <ligand>
        <name>3-phosphoshikimate</name>
        <dbReference type="ChEBI" id="CHEBI:145989"/>
    </ligand>
</feature>
<dbReference type="UniPathway" id="UPA00053">
    <property type="reaction ID" value="UER00089"/>
</dbReference>
<evidence type="ECO:0000313" key="10">
    <source>
        <dbReference type="Proteomes" id="UP000286976"/>
    </source>
</evidence>
<comment type="subcellular location">
    <subcellularLocation>
        <location evidence="7">Cytoplasm</location>
    </subcellularLocation>
</comment>
<feature type="binding site" evidence="7">
    <location>
        <position position="174"/>
    </location>
    <ligand>
        <name>3-phosphoshikimate</name>
        <dbReference type="ChEBI" id="CHEBI:145989"/>
    </ligand>
</feature>
<dbReference type="InterPro" id="IPR001986">
    <property type="entry name" value="Enolpyruvate_Tfrase_dom"/>
</dbReference>
<feature type="binding site" evidence="7">
    <location>
        <position position="317"/>
    </location>
    <ligand>
        <name>3-phosphoshikimate</name>
        <dbReference type="ChEBI" id="CHEBI:145989"/>
    </ligand>
</feature>
<feature type="binding site" evidence="7">
    <location>
        <position position="348"/>
    </location>
    <ligand>
        <name>phosphoenolpyruvate</name>
        <dbReference type="ChEBI" id="CHEBI:58702"/>
    </ligand>
</feature>
<dbReference type="AlphaFoldDB" id="A0A432XAR6"/>
<feature type="binding site" evidence="7">
    <location>
        <position position="421"/>
    </location>
    <ligand>
        <name>phosphoenolpyruvate</name>
        <dbReference type="ChEBI" id="CHEBI:58702"/>
    </ligand>
</feature>
<evidence type="ECO:0000256" key="1">
    <source>
        <dbReference type="ARBA" id="ARBA00004811"/>
    </source>
</evidence>
<dbReference type="PANTHER" id="PTHR21090:SF5">
    <property type="entry name" value="PENTAFUNCTIONAL AROM POLYPEPTIDE"/>
    <property type="match status" value="1"/>
</dbReference>
<keyword evidence="10" id="KW-1185">Reference proteome</keyword>
<dbReference type="InterPro" id="IPR036968">
    <property type="entry name" value="Enolpyruvate_Tfrase_sf"/>
</dbReference>
<dbReference type="InterPro" id="IPR023193">
    <property type="entry name" value="EPSP_synthase_CS"/>
</dbReference>
<evidence type="ECO:0000256" key="2">
    <source>
        <dbReference type="ARBA" id="ARBA00009948"/>
    </source>
</evidence>
<dbReference type="GO" id="GO:0003866">
    <property type="term" value="F:3-phosphoshikimate 1-carboxyvinyltransferase activity"/>
    <property type="evidence" value="ECO:0007669"/>
    <property type="project" value="UniProtKB-UniRule"/>
</dbReference>
<feature type="binding site" evidence="7">
    <location>
        <position position="202"/>
    </location>
    <ligand>
        <name>3-phosphoshikimate</name>
        <dbReference type="ChEBI" id="CHEBI:145989"/>
    </ligand>
</feature>
<dbReference type="GO" id="GO:0005737">
    <property type="term" value="C:cytoplasm"/>
    <property type="evidence" value="ECO:0007669"/>
    <property type="project" value="UniProtKB-SubCell"/>
</dbReference>
<evidence type="ECO:0000256" key="5">
    <source>
        <dbReference type="ARBA" id="ARBA00023141"/>
    </source>
</evidence>
<feature type="domain" description="Enolpyruvate transferase" evidence="8">
    <location>
        <begin position="14"/>
        <end position="428"/>
    </location>
</feature>
<dbReference type="RefSeq" id="WP_126756434.1">
    <property type="nucleotide sequence ID" value="NZ_PIPQ01000001.1"/>
</dbReference>
<dbReference type="PANTHER" id="PTHR21090">
    <property type="entry name" value="AROM/DEHYDROQUINATE SYNTHASE"/>
    <property type="match status" value="1"/>
</dbReference>
<dbReference type="GO" id="GO:0009073">
    <property type="term" value="P:aromatic amino acid family biosynthetic process"/>
    <property type="evidence" value="ECO:0007669"/>
    <property type="project" value="UniProtKB-KW"/>
</dbReference>
<feature type="active site" description="Proton acceptor" evidence="7">
    <location>
        <position position="317"/>
    </location>
</feature>
<evidence type="ECO:0000313" key="9">
    <source>
        <dbReference type="EMBL" id="RUO44449.1"/>
    </source>
</evidence>
<evidence type="ECO:0000256" key="3">
    <source>
        <dbReference type="ARBA" id="ARBA00022605"/>
    </source>
</evidence>
<dbReference type="PROSITE" id="PS00885">
    <property type="entry name" value="EPSP_SYNTHASE_2"/>
    <property type="match status" value="1"/>
</dbReference>
<dbReference type="Pfam" id="PF00275">
    <property type="entry name" value="EPSP_synthase"/>
    <property type="match status" value="1"/>
</dbReference>
<feature type="binding site" evidence="7">
    <location>
        <position position="126"/>
    </location>
    <ligand>
        <name>phosphoenolpyruvate</name>
        <dbReference type="ChEBI" id="CHEBI:58702"/>
    </ligand>
</feature>
<feature type="binding site" evidence="7">
    <location>
        <position position="24"/>
    </location>
    <ligand>
        <name>3-phosphoshikimate</name>
        <dbReference type="ChEBI" id="CHEBI:145989"/>
    </ligand>
</feature>
<dbReference type="GO" id="GO:0008652">
    <property type="term" value="P:amino acid biosynthetic process"/>
    <property type="evidence" value="ECO:0007669"/>
    <property type="project" value="UniProtKB-KW"/>
</dbReference>
<dbReference type="CDD" id="cd01556">
    <property type="entry name" value="EPSP_synthase"/>
    <property type="match status" value="1"/>
</dbReference>
<keyword evidence="5 7" id="KW-0057">Aromatic amino acid biosynthesis</keyword>
<evidence type="ECO:0000256" key="4">
    <source>
        <dbReference type="ARBA" id="ARBA00022679"/>
    </source>
</evidence>
<protein>
    <recommendedName>
        <fullName evidence="7">3-phosphoshikimate 1-carboxyvinyltransferase</fullName>
        <ecNumber evidence="7">2.5.1.19</ecNumber>
    </recommendedName>
    <alternativeName>
        <fullName evidence="7">5-enolpyruvylshikimate-3-phosphate synthase</fullName>
        <shortName evidence="7">EPSP synthase</shortName>
        <shortName evidence="7">EPSPS</shortName>
    </alternativeName>
</protein>
<dbReference type="InterPro" id="IPR006264">
    <property type="entry name" value="EPSP_synthase"/>
</dbReference>
<dbReference type="Proteomes" id="UP000286976">
    <property type="component" value="Unassembled WGS sequence"/>
</dbReference>
<dbReference type="InterPro" id="IPR013792">
    <property type="entry name" value="RNA3'P_cycl/enolpyr_Trfase_a/b"/>
</dbReference>
<dbReference type="PIRSF" id="PIRSF000505">
    <property type="entry name" value="EPSPS"/>
    <property type="match status" value="1"/>
</dbReference>
<comment type="similarity">
    <text evidence="2 7">Belongs to the EPSP synthase family.</text>
</comment>
<dbReference type="SUPFAM" id="SSF55205">
    <property type="entry name" value="EPT/RTPC-like"/>
    <property type="match status" value="1"/>
</dbReference>
<organism evidence="9 10">
    <name type="scientific">Aliidiomarina taiwanensis</name>
    <dbReference type="NCBI Taxonomy" id="946228"/>
    <lineage>
        <taxon>Bacteria</taxon>
        <taxon>Pseudomonadati</taxon>
        <taxon>Pseudomonadota</taxon>
        <taxon>Gammaproteobacteria</taxon>
        <taxon>Alteromonadales</taxon>
        <taxon>Idiomarinaceae</taxon>
        <taxon>Aliidiomarina</taxon>
    </lineage>
</organism>
<dbReference type="HAMAP" id="MF_00210">
    <property type="entry name" value="EPSP_synth"/>
    <property type="match status" value="1"/>
</dbReference>
<proteinExistence type="inferred from homology"/>
<dbReference type="GO" id="GO:0009423">
    <property type="term" value="P:chorismate biosynthetic process"/>
    <property type="evidence" value="ECO:0007669"/>
    <property type="project" value="UniProtKB-UniRule"/>
</dbReference>
<feature type="binding site" evidence="7">
    <location>
        <position position="174"/>
    </location>
    <ligand>
        <name>phosphoenolpyruvate</name>
        <dbReference type="ChEBI" id="CHEBI:58702"/>
    </ligand>
</feature>
<evidence type="ECO:0000259" key="8">
    <source>
        <dbReference type="Pfam" id="PF00275"/>
    </source>
</evidence>
<accession>A0A432XAR6</accession>
<dbReference type="EC" id="2.5.1.19" evidence="7"/>
<dbReference type="EMBL" id="PIPQ01000001">
    <property type="protein sequence ID" value="RUO44449.1"/>
    <property type="molecule type" value="Genomic_DNA"/>
</dbReference>
<gene>
    <name evidence="7 9" type="primary">aroA</name>
    <name evidence="9" type="ORF">CWE15_02345</name>
</gene>
<comment type="function">
    <text evidence="7">Catalyzes the transfer of the enolpyruvyl moiety of phosphoenolpyruvate (PEP) to the 5-hydroxyl of shikimate-3-phosphate (S3P) to produce enolpyruvyl shikimate-3-phosphate and inorganic phosphate.</text>
</comment>
<evidence type="ECO:0000256" key="7">
    <source>
        <dbReference type="HAMAP-Rule" id="MF_00210"/>
    </source>
</evidence>
<comment type="pathway">
    <text evidence="1 7">Metabolic intermediate biosynthesis; chorismate biosynthesis; chorismate from D-erythrose 4-phosphate and phosphoenolpyruvate: step 6/7.</text>
</comment>
<reference evidence="9 10" key="1">
    <citation type="journal article" date="2011" name="Front. Microbiol.">
        <title>Genomic signatures of strain selection and enhancement in Bacillus atrophaeus var. globigii, a historical biowarfare simulant.</title>
        <authorList>
            <person name="Gibbons H.S."/>
            <person name="Broomall S.M."/>
            <person name="McNew L.A."/>
            <person name="Daligault H."/>
            <person name="Chapman C."/>
            <person name="Bruce D."/>
            <person name="Karavis M."/>
            <person name="Krepps M."/>
            <person name="McGregor P.A."/>
            <person name="Hong C."/>
            <person name="Park K.H."/>
            <person name="Akmal A."/>
            <person name="Feldman A."/>
            <person name="Lin J.S."/>
            <person name="Chang W.E."/>
            <person name="Higgs B.W."/>
            <person name="Demirev P."/>
            <person name="Lindquist J."/>
            <person name="Liem A."/>
            <person name="Fochler E."/>
            <person name="Read T.D."/>
            <person name="Tapia R."/>
            <person name="Johnson S."/>
            <person name="Bishop-Lilly K.A."/>
            <person name="Detter C."/>
            <person name="Han C."/>
            <person name="Sozhamannan S."/>
            <person name="Rosenzweig C.N."/>
            <person name="Skowronski E.W."/>
        </authorList>
    </citation>
    <scope>NUCLEOTIDE SEQUENCE [LARGE SCALE GENOMIC DNA]</scope>
    <source>
        <strain evidence="9 10">AIT1</strain>
    </source>
</reference>
<feature type="binding site" evidence="7">
    <location>
        <position position="396"/>
    </location>
    <ligand>
        <name>phosphoenolpyruvate</name>
        <dbReference type="ChEBI" id="CHEBI:58702"/>
    </ligand>
</feature>
<comment type="catalytic activity">
    <reaction evidence="6">
        <text>3-phosphoshikimate + phosphoenolpyruvate = 5-O-(1-carboxyvinyl)-3-phosphoshikimate + phosphate</text>
        <dbReference type="Rhea" id="RHEA:21256"/>
        <dbReference type="ChEBI" id="CHEBI:43474"/>
        <dbReference type="ChEBI" id="CHEBI:57701"/>
        <dbReference type="ChEBI" id="CHEBI:58702"/>
        <dbReference type="ChEBI" id="CHEBI:145989"/>
        <dbReference type="EC" id="2.5.1.19"/>
    </reaction>
    <physiologicalReaction direction="left-to-right" evidence="6">
        <dbReference type="Rhea" id="RHEA:21257"/>
    </physiologicalReaction>
</comment>